<dbReference type="RefSeq" id="WP_072997660.1">
    <property type="nucleotide sequence ID" value="NZ_FRAM01000002.1"/>
</dbReference>
<organism evidence="4 5">
    <name type="scientific">Epilithonimonas mollis</name>
    <dbReference type="NCBI Taxonomy" id="216903"/>
    <lineage>
        <taxon>Bacteria</taxon>
        <taxon>Pseudomonadati</taxon>
        <taxon>Bacteroidota</taxon>
        <taxon>Flavobacteriia</taxon>
        <taxon>Flavobacteriales</taxon>
        <taxon>Weeksellaceae</taxon>
        <taxon>Chryseobacterium group</taxon>
        <taxon>Epilithonimonas</taxon>
    </lineage>
</organism>
<protein>
    <submittedName>
        <fullName evidence="4">Glycosyl transferase family 2</fullName>
    </submittedName>
</protein>
<dbReference type="InterPro" id="IPR001173">
    <property type="entry name" value="Glyco_trans_2-like"/>
</dbReference>
<reference evidence="5" key="1">
    <citation type="submission" date="2016-11" db="EMBL/GenBank/DDBJ databases">
        <authorList>
            <person name="Varghese N."/>
            <person name="Submissions S."/>
        </authorList>
    </citation>
    <scope>NUCLEOTIDE SEQUENCE [LARGE SCALE GENOMIC DNA]</scope>
    <source>
        <strain evidence="5">DSM 18016</strain>
    </source>
</reference>
<evidence type="ECO:0000259" key="3">
    <source>
        <dbReference type="Pfam" id="PF00535"/>
    </source>
</evidence>
<evidence type="ECO:0000313" key="4">
    <source>
        <dbReference type="EMBL" id="SHK34846.1"/>
    </source>
</evidence>
<dbReference type="InterPro" id="IPR029044">
    <property type="entry name" value="Nucleotide-diphossugar_trans"/>
</dbReference>
<dbReference type="Proteomes" id="UP000184498">
    <property type="component" value="Unassembled WGS sequence"/>
</dbReference>
<dbReference type="AlphaFoldDB" id="A0A1M6RQV5"/>
<keyword evidence="5" id="KW-1185">Reference proteome</keyword>
<accession>A0A1M6RQV5</accession>
<dbReference type="CDD" id="cd00761">
    <property type="entry name" value="Glyco_tranf_GTA_type"/>
    <property type="match status" value="1"/>
</dbReference>
<gene>
    <name evidence="4" type="ORF">SAMN05444371_2031</name>
</gene>
<evidence type="ECO:0000313" key="5">
    <source>
        <dbReference type="Proteomes" id="UP000184498"/>
    </source>
</evidence>
<dbReference type="Pfam" id="PF00535">
    <property type="entry name" value="Glycos_transf_2"/>
    <property type="match status" value="1"/>
</dbReference>
<dbReference type="PANTHER" id="PTHR22916:SF51">
    <property type="entry name" value="GLYCOSYLTRANSFERASE EPSH-RELATED"/>
    <property type="match status" value="1"/>
</dbReference>
<proteinExistence type="predicted"/>
<dbReference type="EMBL" id="FRAM01000002">
    <property type="protein sequence ID" value="SHK34846.1"/>
    <property type="molecule type" value="Genomic_DNA"/>
</dbReference>
<dbReference type="PANTHER" id="PTHR22916">
    <property type="entry name" value="GLYCOSYLTRANSFERASE"/>
    <property type="match status" value="1"/>
</dbReference>
<dbReference type="SUPFAM" id="SSF53448">
    <property type="entry name" value="Nucleotide-diphospho-sugar transferases"/>
    <property type="match status" value="1"/>
</dbReference>
<dbReference type="OrthoDB" id="396512at2"/>
<dbReference type="STRING" id="216903.SAMN05444371_2031"/>
<feature type="domain" description="Glycosyltransferase 2-like" evidence="3">
    <location>
        <begin position="5"/>
        <end position="166"/>
    </location>
</feature>
<dbReference type="Gene3D" id="3.90.550.10">
    <property type="entry name" value="Spore Coat Polysaccharide Biosynthesis Protein SpsA, Chain A"/>
    <property type="match status" value="1"/>
</dbReference>
<name>A0A1M6RQV5_9FLAO</name>
<keyword evidence="2 4" id="KW-0808">Transferase</keyword>
<dbReference type="GO" id="GO:0016758">
    <property type="term" value="F:hexosyltransferase activity"/>
    <property type="evidence" value="ECO:0007669"/>
    <property type="project" value="UniProtKB-ARBA"/>
</dbReference>
<evidence type="ECO:0000256" key="2">
    <source>
        <dbReference type="ARBA" id="ARBA00022679"/>
    </source>
</evidence>
<sequence length="335" mass="39452">MIAISLIIPIYNNVESYLRKCLESVLSQTYKNFEVLLINDGSTDNSLTICEEYASKDNRIKIINKENGGISSARNVGLNESKGEYVCFVDHDDWVDSDFLEVFMENVSDTDLVISNIKDIFSDRVNKRSGFLSNSLESREFNPDDFYDNHNFILTNLPWNKMYKKSIIIENNIRFDEKIKIGGEDLIFVLQYALRCNKIKFVNAYTYNYNRQPGNSVTLNYIRNYYFEAKKIKDALFDILERYKTVSKQEKLYHYFRVAGKAIFEEGKPANSKSFIERYKSIVNILNIPEIRDYRTNYKIEESTDSRFFSIIHNLMKYNQPLFLTIFLSIYFKKI</sequence>
<evidence type="ECO:0000256" key="1">
    <source>
        <dbReference type="ARBA" id="ARBA00022676"/>
    </source>
</evidence>
<keyword evidence="1" id="KW-0328">Glycosyltransferase</keyword>